<dbReference type="InterPro" id="IPR036758">
    <property type="entry name" value="At5g01610-like"/>
</dbReference>
<keyword evidence="1" id="KW-0732">Signal</keyword>
<keyword evidence="3" id="KW-1185">Reference proteome</keyword>
<dbReference type="OMA" id="TVACIHH"/>
<gene>
    <name evidence="2" type="primary">LOC102704045</name>
</gene>
<feature type="chain" id="PRO_5003774088" evidence="1">
    <location>
        <begin position="24"/>
        <end position="141"/>
    </location>
</feature>
<name>J3LPG4_ORYBR</name>
<reference evidence="2" key="1">
    <citation type="journal article" date="2013" name="Nat. Commun.">
        <title>Whole-genome sequencing of Oryza brachyantha reveals mechanisms underlying Oryza genome evolution.</title>
        <authorList>
            <person name="Chen J."/>
            <person name="Huang Q."/>
            <person name="Gao D."/>
            <person name="Wang J."/>
            <person name="Lang Y."/>
            <person name="Liu T."/>
            <person name="Li B."/>
            <person name="Bai Z."/>
            <person name="Luis Goicoechea J."/>
            <person name="Liang C."/>
            <person name="Chen C."/>
            <person name="Zhang W."/>
            <person name="Sun S."/>
            <person name="Liao Y."/>
            <person name="Zhang X."/>
            <person name="Yang L."/>
            <person name="Song C."/>
            <person name="Wang M."/>
            <person name="Shi J."/>
            <person name="Liu G."/>
            <person name="Liu J."/>
            <person name="Zhou H."/>
            <person name="Zhou W."/>
            <person name="Yu Q."/>
            <person name="An N."/>
            <person name="Chen Y."/>
            <person name="Cai Q."/>
            <person name="Wang B."/>
            <person name="Liu B."/>
            <person name="Min J."/>
            <person name="Huang Y."/>
            <person name="Wu H."/>
            <person name="Li Z."/>
            <person name="Zhang Y."/>
            <person name="Yin Y."/>
            <person name="Song W."/>
            <person name="Jiang J."/>
            <person name="Jackson S.A."/>
            <person name="Wing R.A."/>
            <person name="Wang J."/>
            <person name="Chen M."/>
        </authorList>
    </citation>
    <scope>NUCLEOTIDE SEQUENCE [LARGE SCALE GENOMIC DNA]</scope>
    <source>
        <strain evidence="2">cv. IRGC 101232</strain>
    </source>
</reference>
<organism evidence="2">
    <name type="scientific">Oryza brachyantha</name>
    <name type="common">malo sina</name>
    <dbReference type="NCBI Taxonomy" id="4533"/>
    <lineage>
        <taxon>Eukaryota</taxon>
        <taxon>Viridiplantae</taxon>
        <taxon>Streptophyta</taxon>
        <taxon>Embryophyta</taxon>
        <taxon>Tracheophyta</taxon>
        <taxon>Spermatophyta</taxon>
        <taxon>Magnoliopsida</taxon>
        <taxon>Liliopsida</taxon>
        <taxon>Poales</taxon>
        <taxon>Poaceae</taxon>
        <taxon>BOP clade</taxon>
        <taxon>Oryzoideae</taxon>
        <taxon>Oryzeae</taxon>
        <taxon>Oryzinae</taxon>
        <taxon>Oryza</taxon>
    </lineage>
</organism>
<dbReference type="InterPro" id="IPR007493">
    <property type="entry name" value="DUF538"/>
</dbReference>
<dbReference type="Pfam" id="PF04398">
    <property type="entry name" value="DUF538"/>
    <property type="match status" value="1"/>
</dbReference>
<dbReference type="GeneID" id="102704045"/>
<dbReference type="Proteomes" id="UP000006038">
    <property type="component" value="Chromosome 3"/>
</dbReference>
<sequence length="141" mass="15020">MAAAQHLLAAVIAVAAIVYAASATTVYDVLKQNNLPQGLVPQGVQSYTLQPNGHLEATLPALCDFSVTVAGKQFKFRFATSFGGTVQAGSIHDVFGVSFQAEYAWIGIRQVDRNGDQLIFQAQNIKQSFPISGFAASPRCS</sequence>
<dbReference type="Gene3D" id="2.30.240.10">
    <property type="entry name" value="At5g01610-like"/>
    <property type="match status" value="1"/>
</dbReference>
<proteinExistence type="predicted"/>
<dbReference type="HOGENOM" id="CLU_089542_5_0_1"/>
<dbReference type="PANTHER" id="PTHR31676">
    <property type="entry name" value="T31J12.3 PROTEIN-RELATED"/>
    <property type="match status" value="1"/>
</dbReference>
<dbReference type="EnsemblPlants" id="OB03G29400.1">
    <property type="protein sequence ID" value="OB03G29400.1"/>
    <property type="gene ID" value="OB03G29400"/>
</dbReference>
<dbReference type="STRING" id="4533.J3LPG4"/>
<feature type="signal peptide" evidence="1">
    <location>
        <begin position="1"/>
        <end position="23"/>
    </location>
</feature>
<dbReference type="KEGG" id="obr:102704045"/>
<accession>J3LPG4</accession>
<dbReference type="Gramene" id="OB03G29400.1">
    <property type="protein sequence ID" value="OB03G29400.1"/>
    <property type="gene ID" value="OB03G29400"/>
</dbReference>
<dbReference type="AlphaFoldDB" id="J3LPG4"/>
<evidence type="ECO:0000313" key="3">
    <source>
        <dbReference type="Proteomes" id="UP000006038"/>
    </source>
</evidence>
<dbReference type="eggNOG" id="ENOG502R3FI">
    <property type="taxonomic scope" value="Eukaryota"/>
</dbReference>
<dbReference type="PANTHER" id="PTHR31676:SF92">
    <property type="entry name" value="XYLANASE INHIBITOR C-TERMINAL DOMAIN-CONTAINING PROTEIN"/>
    <property type="match status" value="1"/>
</dbReference>
<evidence type="ECO:0000256" key="1">
    <source>
        <dbReference type="SAM" id="SignalP"/>
    </source>
</evidence>
<dbReference type="OrthoDB" id="674545at2759"/>
<reference evidence="2" key="2">
    <citation type="submission" date="2013-04" db="UniProtKB">
        <authorList>
            <consortium name="EnsemblPlants"/>
        </authorList>
    </citation>
    <scope>IDENTIFICATION</scope>
</reference>
<evidence type="ECO:0000313" key="2">
    <source>
        <dbReference type="EnsemblPlants" id="OB03G29400.1"/>
    </source>
</evidence>
<dbReference type="SUPFAM" id="SSF141562">
    <property type="entry name" value="At5g01610-like"/>
    <property type="match status" value="1"/>
</dbReference>
<protein>
    <submittedName>
        <fullName evidence="2">Uncharacterized protein</fullName>
    </submittedName>
</protein>